<dbReference type="Gene3D" id="1.10.443.10">
    <property type="entry name" value="Intergrase catalytic core"/>
    <property type="match status" value="1"/>
</dbReference>
<dbReference type="EMBL" id="LNFO01001250">
    <property type="protein sequence ID" value="KUF93389.1"/>
    <property type="molecule type" value="Genomic_DNA"/>
</dbReference>
<organism evidence="2 3">
    <name type="scientific">Phytophthora nicotianae</name>
    <name type="common">Potato buckeye rot agent</name>
    <name type="synonym">Phytophthora parasitica</name>
    <dbReference type="NCBI Taxonomy" id="4792"/>
    <lineage>
        <taxon>Eukaryota</taxon>
        <taxon>Sar</taxon>
        <taxon>Stramenopiles</taxon>
        <taxon>Oomycota</taxon>
        <taxon>Peronosporomycetes</taxon>
        <taxon>Peronosporales</taxon>
        <taxon>Peronosporaceae</taxon>
        <taxon>Phytophthora</taxon>
    </lineage>
</organism>
<dbReference type="InterPro" id="IPR013762">
    <property type="entry name" value="Integrase-like_cat_sf"/>
</dbReference>
<sequence length="720" mass="81099">MESDADVETIVDLMESELGPSSRKQDGSARTKFNSFLKKHIDRNLSITTITADHITKDLFGKFLAFLFKDPDIHWQTSMSYLSSIKRQLEEVTGTDLFRSDPDWYRRCRRHLQKQYLMLSISTGKKLKQQAPPMTIEDLRSISTILFLRNDKKSLVDRTLLNNQWLAIGRSSDVGTIHFSDLHWQGNFFLIDVTRNDKKSLVDRTLLNNQWLAIGRSSDVGTIHFSDLHWQGNFFLIDVTRIKVSQQQAISIFCSPICWSIDPFHALACQLLVDPYNTSPKVFSQVTATTTDAHVAAYINRLLKSVYDYDHEAKLTQNLQSHSARRGGAAFASSNASVNLSDLAHRGLWSMDGFATLLEYISPTAASDQNVAKVLGGWTDTKQGGHPPTLACFDDESHHTFTRVSDYAKAIRLLHFAKISPKGFADCLTATLLMYYRDTLKVSPQHIVHQEMQRVHATLSPICQCQEELLDWGSKIRKRFVMDNILALPLHIVKQSLSTEEQAEQFVGIHTFADTLERLLLGHQQLVLANEELKNMMRQILDRLSSTPTRGSSDRSNAAPEQARETEPAPTNPLRPPLVGQSWPAGLTTLKGKKLSDFLVQYIMENLGSLPKDSSNRGQKDCLRAVEILSYVADLSSIPPLPPSSCEAERVRWISAMQRMANRCELTLVNGLTRAANGAQGQRNRRRSGKLTGIVKGWSELTDQQRAAFRLMPRITFSGS</sequence>
<evidence type="ECO:0000313" key="2">
    <source>
        <dbReference type="EMBL" id="KUF93389.1"/>
    </source>
</evidence>
<accession>A0A0W8DAL2</accession>
<evidence type="ECO:0000256" key="1">
    <source>
        <dbReference type="SAM" id="MobiDB-lite"/>
    </source>
</evidence>
<dbReference type="GO" id="GO:0015074">
    <property type="term" value="P:DNA integration"/>
    <property type="evidence" value="ECO:0007669"/>
    <property type="project" value="InterPro"/>
</dbReference>
<dbReference type="OrthoDB" id="164698at2759"/>
<dbReference type="Proteomes" id="UP000052943">
    <property type="component" value="Unassembled WGS sequence"/>
</dbReference>
<gene>
    <name evidence="2" type="ORF">AM587_10004196</name>
</gene>
<comment type="caution">
    <text evidence="2">The sequence shown here is derived from an EMBL/GenBank/DDBJ whole genome shotgun (WGS) entry which is preliminary data.</text>
</comment>
<reference evidence="2 3" key="1">
    <citation type="submission" date="2015-11" db="EMBL/GenBank/DDBJ databases">
        <title>Genomes and virulence difference between two physiological races of Phytophthora nicotianae.</title>
        <authorList>
            <person name="Liu H."/>
            <person name="Ma X."/>
            <person name="Yu H."/>
            <person name="Fang D."/>
            <person name="Li Y."/>
            <person name="Wang X."/>
            <person name="Wang W."/>
            <person name="Dong Y."/>
            <person name="Xiao B."/>
        </authorList>
    </citation>
    <scope>NUCLEOTIDE SEQUENCE [LARGE SCALE GENOMIC DNA]</scope>
    <source>
        <strain evidence="3">race 0</strain>
    </source>
</reference>
<evidence type="ECO:0000313" key="3">
    <source>
        <dbReference type="Proteomes" id="UP000052943"/>
    </source>
</evidence>
<proteinExistence type="predicted"/>
<dbReference type="GO" id="GO:0006310">
    <property type="term" value="P:DNA recombination"/>
    <property type="evidence" value="ECO:0007669"/>
    <property type="project" value="InterPro"/>
</dbReference>
<name>A0A0W8DAL2_PHYNI</name>
<protein>
    <submittedName>
        <fullName evidence="2">Uncharacterized protein</fullName>
    </submittedName>
</protein>
<feature type="compositionally biased region" description="Polar residues" evidence="1">
    <location>
        <begin position="544"/>
        <end position="556"/>
    </location>
</feature>
<dbReference type="AlphaFoldDB" id="A0A0W8DAL2"/>
<feature type="region of interest" description="Disordered" evidence="1">
    <location>
        <begin position="544"/>
        <end position="578"/>
    </location>
</feature>
<dbReference type="GO" id="GO:0003677">
    <property type="term" value="F:DNA binding"/>
    <property type="evidence" value="ECO:0007669"/>
    <property type="project" value="InterPro"/>
</dbReference>